<dbReference type="EMBL" id="AGBW02008299">
    <property type="protein sequence ID" value="OWR53792.1"/>
    <property type="molecule type" value="Genomic_DNA"/>
</dbReference>
<dbReference type="PROSITE" id="PS01175">
    <property type="entry name" value="RIBONUCLEASE_II"/>
    <property type="match status" value="1"/>
</dbReference>
<accession>A0A212FJ86</accession>
<organism evidence="3 4">
    <name type="scientific">Danaus plexippus plexippus</name>
    <dbReference type="NCBI Taxonomy" id="278856"/>
    <lineage>
        <taxon>Eukaryota</taxon>
        <taxon>Metazoa</taxon>
        <taxon>Ecdysozoa</taxon>
        <taxon>Arthropoda</taxon>
        <taxon>Hexapoda</taxon>
        <taxon>Insecta</taxon>
        <taxon>Pterygota</taxon>
        <taxon>Neoptera</taxon>
        <taxon>Endopterygota</taxon>
        <taxon>Lepidoptera</taxon>
        <taxon>Glossata</taxon>
        <taxon>Ditrysia</taxon>
        <taxon>Papilionoidea</taxon>
        <taxon>Nymphalidae</taxon>
        <taxon>Danainae</taxon>
        <taxon>Danaini</taxon>
        <taxon>Danaina</taxon>
        <taxon>Danaus</taxon>
        <taxon>Danaus</taxon>
    </lineage>
</organism>
<dbReference type="InParanoid" id="A0A212FJ86"/>
<dbReference type="Pfam" id="PF17877">
    <property type="entry name" value="Dis3l2_C_term"/>
    <property type="match status" value="1"/>
</dbReference>
<feature type="domain" description="DIS3L2 C-terminal" evidence="2">
    <location>
        <begin position="108"/>
        <end position="191"/>
    </location>
</feature>
<dbReference type="GO" id="GO:0006402">
    <property type="term" value="P:mRNA catabolic process"/>
    <property type="evidence" value="ECO:0007669"/>
    <property type="project" value="TreeGrafter"/>
</dbReference>
<keyword evidence="3" id="KW-0378">Hydrolase</keyword>
<comment type="caution">
    <text evidence="3">The sequence shown here is derived from an EMBL/GenBank/DDBJ whole genome shotgun (WGS) entry which is preliminary data.</text>
</comment>
<gene>
    <name evidence="3" type="ORF">KGM_204886</name>
</gene>
<dbReference type="InterPro" id="IPR022966">
    <property type="entry name" value="RNase_II/R_CS"/>
</dbReference>
<dbReference type="AlphaFoldDB" id="A0A212FJ86"/>
<dbReference type="Proteomes" id="UP000007151">
    <property type="component" value="Unassembled WGS sequence"/>
</dbReference>
<protein>
    <submittedName>
        <fullName evidence="3">Exosome complex exonuclease RRP44</fullName>
    </submittedName>
</protein>
<dbReference type="eggNOG" id="KOG2102">
    <property type="taxonomic scope" value="Eukaryota"/>
</dbReference>
<dbReference type="KEGG" id="dpl:KGM_204886"/>
<dbReference type="GO" id="GO:0000175">
    <property type="term" value="F:3'-5'-RNA exonuclease activity"/>
    <property type="evidence" value="ECO:0007669"/>
    <property type="project" value="TreeGrafter"/>
</dbReference>
<keyword evidence="3" id="KW-0540">Nuclease</keyword>
<dbReference type="InterPro" id="IPR001900">
    <property type="entry name" value="RNase_II/R"/>
</dbReference>
<reference evidence="3 4" key="1">
    <citation type="journal article" date="2011" name="Cell">
        <title>The monarch butterfly genome yields insights into long-distance migration.</title>
        <authorList>
            <person name="Zhan S."/>
            <person name="Merlin C."/>
            <person name="Boore J.L."/>
            <person name="Reppert S.M."/>
        </authorList>
    </citation>
    <scope>NUCLEOTIDE SEQUENCE [LARGE SCALE GENOMIC DNA]</scope>
    <source>
        <strain evidence="3">F-2</strain>
    </source>
</reference>
<name>A0A212FJ86_DANPL</name>
<dbReference type="PANTHER" id="PTHR23355">
    <property type="entry name" value="RIBONUCLEASE"/>
    <property type="match status" value="1"/>
</dbReference>
<sequence length="204" mass="23404">MVLSMLCTKPMTRAKYFCAASCVDDDFHHYALNVPLYTHFTSPIRRYADIMVHRLLSASLNYSKVPAWEVDKVRMVAANCNKQKYNAKRAGEMSTELYTLKYIEINSPVTAEAVVVDVKEKYIDVIITAMGLNRRIFFNNDFPGEFLCVKNDAGVRLSKMELTWNETDTLPSVKQVIEVFSLLQVELYKGDDMLKVETKLVRPK</sequence>
<dbReference type="GO" id="GO:0000932">
    <property type="term" value="C:P-body"/>
    <property type="evidence" value="ECO:0007669"/>
    <property type="project" value="TreeGrafter"/>
</dbReference>
<dbReference type="Gene3D" id="2.40.50.140">
    <property type="entry name" value="Nucleic acid-binding proteins"/>
    <property type="match status" value="1"/>
</dbReference>
<dbReference type="GO" id="GO:0010587">
    <property type="term" value="P:miRNA catabolic process"/>
    <property type="evidence" value="ECO:0007669"/>
    <property type="project" value="TreeGrafter"/>
</dbReference>
<proteinExistence type="predicted"/>
<dbReference type="STRING" id="278856.A0A212FJ86"/>
<evidence type="ECO:0000313" key="3">
    <source>
        <dbReference type="EMBL" id="OWR53792.1"/>
    </source>
</evidence>
<dbReference type="InterPro" id="IPR041093">
    <property type="entry name" value="Dis3l2-like_C"/>
</dbReference>
<evidence type="ECO:0000259" key="1">
    <source>
        <dbReference type="Pfam" id="PF00773"/>
    </source>
</evidence>
<dbReference type="InterPro" id="IPR012340">
    <property type="entry name" value="NA-bd_OB-fold"/>
</dbReference>
<dbReference type="InterPro" id="IPR050180">
    <property type="entry name" value="RNR_Ribonuclease"/>
</dbReference>
<dbReference type="SUPFAM" id="SSF50249">
    <property type="entry name" value="Nucleic acid-binding proteins"/>
    <property type="match status" value="1"/>
</dbReference>
<keyword evidence="4" id="KW-1185">Reference proteome</keyword>
<dbReference type="PANTHER" id="PTHR23355:SF9">
    <property type="entry name" value="DIS3-LIKE EXONUCLEASE 2"/>
    <property type="match status" value="1"/>
</dbReference>
<dbReference type="GO" id="GO:0003723">
    <property type="term" value="F:RNA binding"/>
    <property type="evidence" value="ECO:0007669"/>
    <property type="project" value="InterPro"/>
</dbReference>
<feature type="domain" description="RNB" evidence="1">
    <location>
        <begin position="2"/>
        <end position="60"/>
    </location>
</feature>
<evidence type="ECO:0000313" key="4">
    <source>
        <dbReference type="Proteomes" id="UP000007151"/>
    </source>
</evidence>
<dbReference type="Pfam" id="PF00773">
    <property type="entry name" value="RNB"/>
    <property type="match status" value="1"/>
</dbReference>
<evidence type="ECO:0000259" key="2">
    <source>
        <dbReference type="Pfam" id="PF17877"/>
    </source>
</evidence>
<keyword evidence="3" id="KW-0269">Exonuclease</keyword>